<dbReference type="PROSITE" id="PS50222">
    <property type="entry name" value="EF_HAND_2"/>
    <property type="match status" value="3"/>
</dbReference>
<dbReference type="InterPro" id="IPR011992">
    <property type="entry name" value="EF-hand-dom_pair"/>
</dbReference>
<dbReference type="Proteomes" id="UP000186817">
    <property type="component" value="Unassembled WGS sequence"/>
</dbReference>
<organism evidence="4 5">
    <name type="scientific">Symbiodinium microadriaticum</name>
    <name type="common">Dinoflagellate</name>
    <name type="synonym">Zooxanthella microadriatica</name>
    <dbReference type="NCBI Taxonomy" id="2951"/>
    <lineage>
        <taxon>Eukaryota</taxon>
        <taxon>Sar</taxon>
        <taxon>Alveolata</taxon>
        <taxon>Dinophyceae</taxon>
        <taxon>Suessiales</taxon>
        <taxon>Symbiodiniaceae</taxon>
        <taxon>Symbiodinium</taxon>
    </lineage>
</organism>
<evidence type="ECO:0000256" key="1">
    <source>
        <dbReference type="ARBA" id="ARBA00022837"/>
    </source>
</evidence>
<dbReference type="EMBL" id="LSRX01000391">
    <property type="protein sequence ID" value="OLP98566.1"/>
    <property type="molecule type" value="Genomic_DNA"/>
</dbReference>
<keyword evidence="2" id="KW-0812">Transmembrane</keyword>
<keyword evidence="2" id="KW-1133">Transmembrane helix</keyword>
<feature type="transmembrane region" description="Helical" evidence="2">
    <location>
        <begin position="386"/>
        <end position="403"/>
    </location>
</feature>
<proteinExistence type="predicted"/>
<name>A0A1Q9DTR5_SYMMI</name>
<evidence type="ECO:0000313" key="4">
    <source>
        <dbReference type="EMBL" id="OLP98566.1"/>
    </source>
</evidence>
<dbReference type="Gene3D" id="3.40.50.1820">
    <property type="entry name" value="alpha/beta hydrolase"/>
    <property type="match status" value="1"/>
</dbReference>
<accession>A0A1Q9DTR5</accession>
<dbReference type="PANTHER" id="PTHR46331">
    <property type="entry name" value="VALACYCLOVIR HYDROLASE"/>
    <property type="match status" value="1"/>
</dbReference>
<feature type="transmembrane region" description="Helical" evidence="2">
    <location>
        <begin position="423"/>
        <end position="445"/>
    </location>
</feature>
<feature type="transmembrane region" description="Helical" evidence="2">
    <location>
        <begin position="111"/>
        <end position="137"/>
    </location>
</feature>
<comment type="caution">
    <text evidence="4">The sequence shown here is derived from an EMBL/GenBank/DDBJ whole genome shotgun (WGS) entry which is preliminary data.</text>
</comment>
<feature type="transmembrane region" description="Helical" evidence="2">
    <location>
        <begin position="270"/>
        <end position="289"/>
    </location>
</feature>
<evidence type="ECO:0000313" key="5">
    <source>
        <dbReference type="Proteomes" id="UP000186817"/>
    </source>
</evidence>
<evidence type="ECO:0000259" key="3">
    <source>
        <dbReference type="PROSITE" id="PS50222"/>
    </source>
</evidence>
<dbReference type="Pfam" id="PF00561">
    <property type="entry name" value="Abhydrolase_1"/>
    <property type="match status" value="1"/>
</dbReference>
<feature type="domain" description="EF-hand" evidence="3">
    <location>
        <begin position="655"/>
        <end position="690"/>
    </location>
</feature>
<feature type="domain" description="EF-hand" evidence="3">
    <location>
        <begin position="578"/>
        <end position="613"/>
    </location>
</feature>
<dbReference type="SUPFAM" id="SSF47473">
    <property type="entry name" value="EF-hand"/>
    <property type="match status" value="2"/>
</dbReference>
<feature type="domain" description="EF-hand" evidence="3">
    <location>
        <begin position="880"/>
        <end position="915"/>
    </location>
</feature>
<dbReference type="SMART" id="SM00054">
    <property type="entry name" value="EFh"/>
    <property type="match status" value="4"/>
</dbReference>
<dbReference type="OrthoDB" id="186625at2759"/>
<dbReference type="FunFam" id="1.10.238.10:FF:000001">
    <property type="entry name" value="Calmodulin 1"/>
    <property type="match status" value="1"/>
</dbReference>
<dbReference type="PROSITE" id="PS00018">
    <property type="entry name" value="EF_HAND_1"/>
    <property type="match status" value="3"/>
</dbReference>
<feature type="transmembrane region" description="Helical" evidence="2">
    <location>
        <begin position="165"/>
        <end position="184"/>
    </location>
</feature>
<keyword evidence="1" id="KW-0106">Calcium</keyword>
<dbReference type="InterPro" id="IPR002048">
    <property type="entry name" value="EF_hand_dom"/>
</dbReference>
<reference evidence="4 5" key="1">
    <citation type="submission" date="2016-02" db="EMBL/GenBank/DDBJ databases">
        <title>Genome analysis of coral dinoflagellate symbionts highlights evolutionary adaptations to a symbiotic lifestyle.</title>
        <authorList>
            <person name="Aranda M."/>
            <person name="Li Y."/>
            <person name="Liew Y.J."/>
            <person name="Baumgarten S."/>
            <person name="Simakov O."/>
            <person name="Wilson M."/>
            <person name="Piel J."/>
            <person name="Ashoor H."/>
            <person name="Bougouffa S."/>
            <person name="Bajic V.B."/>
            <person name="Ryu T."/>
            <person name="Ravasi T."/>
            <person name="Bayer T."/>
            <person name="Micklem G."/>
            <person name="Kim H."/>
            <person name="Bhak J."/>
            <person name="Lajeunesse T.C."/>
            <person name="Voolstra C.R."/>
        </authorList>
    </citation>
    <scope>NUCLEOTIDE SEQUENCE [LARGE SCALE GENOMIC DNA]</scope>
    <source>
        <strain evidence="4 5">CCMP2467</strain>
    </source>
</reference>
<dbReference type="PANTHER" id="PTHR46331:SF2">
    <property type="entry name" value="VALACYCLOVIR HYDROLASE"/>
    <property type="match status" value="1"/>
</dbReference>
<feature type="transmembrane region" description="Helical" evidence="2">
    <location>
        <begin position="295"/>
        <end position="316"/>
    </location>
</feature>
<protein>
    <submittedName>
        <fullName evidence="4">Valacyclovir hydrolase</fullName>
    </submittedName>
</protein>
<keyword evidence="5" id="KW-1185">Reference proteome</keyword>
<keyword evidence="2" id="KW-0472">Membrane</keyword>
<evidence type="ECO:0000256" key="2">
    <source>
        <dbReference type="SAM" id="Phobius"/>
    </source>
</evidence>
<sequence length="1396" mass="154913">MTSSQMLGDVADRKSGLDASGCSICVSPQRPDALVENRISQRLGPYLEVEAELLRGVALCKTLRGMGWMWRRSPHSVPEEKWQFLWQSLRPVNTYDVFISHTWKSSGLSKVLALLLSTGWHSALAFWLLAILVIVTLQVCFPDLDNHKPFVLSKRIMNFEEACPLAPWAVIATPLAMTLGVLLAPYLPQKLMKEGTCFLDVACIHQADPALKERGIYGIGGFLQHAAELRVLWTPPYLTRLWCIFELAAYRVANPTGRITLTPIFIEHSVLFLAPALWVASSCYWAAAASGLNKYGFILGEALPIGIALIPLVGFVQGLRRFFCAKHKLFEELRAFKLASAECSELFDQIFVISAIQKWYGSAEEFEKFVQGTLYSEMSNIQTVDVPLPYCLLLTAFPVSATIDETLSLWAGGAPMPVVASSLIGHVYGICVCWCLVSFKLLYYLCDRFAVARHTGFADYLQTLLIYLSFSLFFLVGSYTGELAYRHSLETAICHACLCLVGSGTPFGVSSQICNQRNDDCVFLLYKVHCDSLLQALELAGFTILRQAWLDEVVSQITRYNSLDLDEFLQMLHMYEERHYAEFAKVFEHFDDDQSGTLEAHELANLLEQCGITALDQVLKEIMVEVAPADPGSITMEEFKRVIEIIHVNEGFSSREIIKLKEVFRKFDLDRGGTMDTSELHKAMAWLGHGLTKEEVQLISDSCDVGGKGVLEECEFFGFMRKVKEKEILMVKRELKKQRPVGGAVYMQKQLDRVLRALGYIPNAQAIRDAAEDAAIIRPNLAEGIDLHGQGVHPWKPAVGGFSGSRRGSVGSTAVRRLSALSSISGAGRRDSSNHSRASSTIMPGWTPHDIHAVMPKTITISNFFIFLEVYRYREGLDRKQIMELDAAFNKYDRRGFGEIDVKDVGKVLRWMGYPASFDVQQMLVKEVDIDESNTLDAVEMKKLVRKFQEKELTSWTIAFNQSLKKGCSTLEVPACARTLRSLGIKASESEVEEIRAGIAASFPSNKNRRFSSIMASTPAEAPSQKLGPPVSLLLSRPSKDRISVTSAVNSSSSSFAAISTSSSSEENAESSDDDLEDFTGKGIDLAVFHLICAKLVADADDPESEIFALYHYILLLAGCRIMARAAQRLTHLCGLLRATTRQPAVRFARCLSTAREEHFLDVNGRRLYVLTAGDLKGSPGLPVICLPGAMGTAETDFAGQLDGLSQRHAVVAFDPRGYGKSRPPNRRYPADFYHLDASDAGAIMDSLGIGSYNVIGWSDGAISATILASQRPENVKKLAVFGIQGSITKEDVDAYEGLRDVEKAWSKRMLETHRPVYGDDLQPMWSSFCDAMKMMYDAGGDICQKEAKQVKCPTFILHGAKDPLVPSHHPEWFHQAIAGSKLHVFPAPRQETMRS</sequence>
<dbReference type="Gene3D" id="1.10.238.10">
    <property type="entry name" value="EF-hand"/>
    <property type="match status" value="3"/>
</dbReference>
<dbReference type="GO" id="GO:0005509">
    <property type="term" value="F:calcium ion binding"/>
    <property type="evidence" value="ECO:0007669"/>
    <property type="project" value="InterPro"/>
</dbReference>
<feature type="transmembrane region" description="Helical" evidence="2">
    <location>
        <begin position="457"/>
        <end position="479"/>
    </location>
</feature>
<dbReference type="InterPro" id="IPR000073">
    <property type="entry name" value="AB_hydrolase_1"/>
</dbReference>
<dbReference type="InterPro" id="IPR029058">
    <property type="entry name" value="AB_hydrolase_fold"/>
</dbReference>
<dbReference type="SUPFAM" id="SSF53474">
    <property type="entry name" value="alpha/beta-Hydrolases"/>
    <property type="match status" value="1"/>
</dbReference>
<dbReference type="Pfam" id="PF13499">
    <property type="entry name" value="EF-hand_7"/>
    <property type="match status" value="1"/>
</dbReference>
<dbReference type="InterPro" id="IPR018247">
    <property type="entry name" value="EF_Hand_1_Ca_BS"/>
</dbReference>
<gene>
    <name evidence="4" type="primary">BPHL</name>
    <name evidence="4" type="ORF">AK812_SmicGene18928</name>
</gene>
<dbReference type="GO" id="GO:0017171">
    <property type="term" value="F:serine hydrolase activity"/>
    <property type="evidence" value="ECO:0007669"/>
    <property type="project" value="TreeGrafter"/>
</dbReference>
<keyword evidence="4" id="KW-0378">Hydrolase</keyword>